<dbReference type="Pfam" id="PF09228">
    <property type="entry name" value="Prok-TraM"/>
    <property type="match status" value="1"/>
</dbReference>
<proteinExistence type="predicted"/>
<reference evidence="1 2" key="1">
    <citation type="submission" date="2020-08" db="EMBL/GenBank/DDBJ databases">
        <title>Genomic Encyclopedia of Type Strains, Phase IV (KMG-IV): sequencing the most valuable type-strain genomes for metagenomic binning, comparative biology and taxonomic classification.</title>
        <authorList>
            <person name="Goeker M."/>
        </authorList>
    </citation>
    <scope>NUCLEOTIDE SEQUENCE [LARGE SCALE GENOMIC DNA]</scope>
    <source>
        <strain evidence="1 2">DSM 17455</strain>
    </source>
</reference>
<comment type="caution">
    <text evidence="1">The sequence shown here is derived from an EMBL/GenBank/DDBJ whole genome shotgun (WGS) entry which is preliminary data.</text>
</comment>
<evidence type="ECO:0008006" key="3">
    <source>
        <dbReference type="Google" id="ProtNLM"/>
    </source>
</evidence>
<dbReference type="SUPFAM" id="SSF109631">
    <property type="entry name" value="Transcriptional repressor TraM"/>
    <property type="match status" value="1"/>
</dbReference>
<protein>
    <recommendedName>
        <fullName evidence="3">Transcriptional regulator</fullName>
    </recommendedName>
</protein>
<gene>
    <name evidence="1" type="ORF">HNQ97_003723</name>
</gene>
<evidence type="ECO:0000313" key="1">
    <source>
        <dbReference type="EMBL" id="MBA9021714.1"/>
    </source>
</evidence>
<evidence type="ECO:0000313" key="2">
    <source>
        <dbReference type="Proteomes" id="UP000587524"/>
    </source>
</evidence>
<keyword evidence="2" id="KW-1185">Reference proteome</keyword>
<dbReference type="EMBL" id="JACJHZ010000018">
    <property type="protein sequence ID" value="MBA9021714.1"/>
    <property type="molecule type" value="Genomic_DNA"/>
</dbReference>
<organism evidence="1 2">
    <name type="scientific">Aminobacter ciceronei</name>
    <dbReference type="NCBI Taxonomy" id="150723"/>
    <lineage>
        <taxon>Bacteria</taxon>
        <taxon>Pseudomonadati</taxon>
        <taxon>Pseudomonadota</taxon>
        <taxon>Alphaproteobacteria</taxon>
        <taxon>Hyphomicrobiales</taxon>
        <taxon>Phyllobacteriaceae</taxon>
        <taxon>Aminobacter</taxon>
    </lineage>
</organism>
<dbReference type="Proteomes" id="UP000587524">
    <property type="component" value="Unassembled WGS sequence"/>
</dbReference>
<name>A0ABR6C9X5_9HYPH</name>
<dbReference type="Gene3D" id="1.10.287.160">
    <property type="entry name" value="HR1 repeat"/>
    <property type="match status" value="1"/>
</dbReference>
<dbReference type="InterPro" id="IPR036336">
    <property type="entry name" value="Tscrpt_rep_TraM_sf"/>
</dbReference>
<accession>A0ABR6C9X5</accession>
<dbReference type="InterPro" id="IPR015309">
    <property type="entry name" value="Tscrpt_rep_TraM"/>
</dbReference>
<dbReference type="RefSeq" id="WP_182574898.1">
    <property type="nucleotide sequence ID" value="NZ_JACJHY010000018.1"/>
</dbReference>
<sequence>MGYVTEARSEPKLLLRPVVGLAEGLPKSDLEHITVEVIRTHRRLRDEAEALEAPYVENPQANDRTVGAARLAWVSAMMALHAHQALLSTLLDVLGYIPDVPAELQTARRSRSA</sequence>